<evidence type="ECO:0000256" key="1">
    <source>
        <dbReference type="ARBA" id="ARBA00004167"/>
    </source>
</evidence>
<feature type="region of interest" description="Disordered" evidence="5">
    <location>
        <begin position="53"/>
        <end position="144"/>
    </location>
</feature>
<evidence type="ECO:0000256" key="6">
    <source>
        <dbReference type="SAM" id="Phobius"/>
    </source>
</evidence>
<dbReference type="GO" id="GO:0071944">
    <property type="term" value="C:cell periphery"/>
    <property type="evidence" value="ECO:0007669"/>
    <property type="project" value="UniProtKB-ARBA"/>
</dbReference>
<dbReference type="AlphaFoldDB" id="A0AA48L8V1"/>
<evidence type="ECO:0000256" key="5">
    <source>
        <dbReference type="SAM" id="MobiDB-lite"/>
    </source>
</evidence>
<accession>A0AA48L8V1</accession>
<sequence length="391" mass="41380">MRFASIIAFAALPALVSADWHHRHRYRQPAGWFGNGHGRVVERQGIIESIISDVFNPGGGTSTTTSVPRPSTPIQTPTSSAPPQSTTERPPTSSNPPSSVKPSSSAPPSPSSETSQAPEPTPTTETPMTTQEQSTTYTSESLSSSASLSVKFVTQTVNGQVVTEVATPTPKESGGGGGIGTGAIVGIAVGAGVVVIAIVAVIIMLARRGRSSTDDDVIRWPELNHHGDTEVQHALPVHQSDKHGLGDRRMSLGSELDEPQYLQSENEYPQQGGLGGSTFGAAADFNNYDNEKFNYAPTSPQHRTVSPYGYDEDNYTSFPPPVQPQPSPVHGVRPDWATDGSFSDGHNGYATMHRDNSPPMAGVGSYFTSSQHSPPPMAGVGSGYPPQQPHY</sequence>
<gene>
    <name evidence="8" type="ORF">CcaverHIS019_0605620</name>
</gene>
<dbReference type="GeneID" id="85497973"/>
<dbReference type="Proteomes" id="UP001233271">
    <property type="component" value="Chromosome 6"/>
</dbReference>
<feature type="signal peptide" evidence="7">
    <location>
        <begin position="1"/>
        <end position="18"/>
    </location>
</feature>
<comment type="subcellular location">
    <subcellularLocation>
        <location evidence="1">Membrane</location>
        <topology evidence="1">Single-pass membrane protein</topology>
    </subcellularLocation>
</comment>
<evidence type="ECO:0000313" key="9">
    <source>
        <dbReference type="Proteomes" id="UP001233271"/>
    </source>
</evidence>
<keyword evidence="4 6" id="KW-0472">Membrane</keyword>
<evidence type="ECO:0000256" key="2">
    <source>
        <dbReference type="ARBA" id="ARBA00022692"/>
    </source>
</evidence>
<keyword evidence="9" id="KW-1185">Reference proteome</keyword>
<evidence type="ECO:0000313" key="8">
    <source>
        <dbReference type="EMBL" id="BEI94103.1"/>
    </source>
</evidence>
<name>A0AA48L8V1_9TREE</name>
<evidence type="ECO:0000256" key="4">
    <source>
        <dbReference type="ARBA" id="ARBA00023136"/>
    </source>
</evidence>
<dbReference type="RefSeq" id="XP_060459368.1">
    <property type="nucleotide sequence ID" value="XM_060603034.1"/>
</dbReference>
<keyword evidence="2 6" id="KW-0812">Transmembrane</keyword>
<protein>
    <recommendedName>
        <fullName evidence="10">Mid2 domain-containing protein</fullName>
    </recommendedName>
</protein>
<feature type="chain" id="PRO_5041250001" description="Mid2 domain-containing protein" evidence="7">
    <location>
        <begin position="19"/>
        <end position="391"/>
    </location>
</feature>
<dbReference type="InterPro" id="IPR051694">
    <property type="entry name" value="Immunoregulatory_rcpt-like"/>
</dbReference>
<reference evidence="8" key="1">
    <citation type="journal article" date="2023" name="BMC Genomics">
        <title>Chromosome-level genome assemblies of Cutaneotrichosporon spp. (Trichosporonales, Basidiomycota) reveal imbalanced evolution between nucleotide sequences and chromosome synteny.</title>
        <authorList>
            <person name="Kobayashi Y."/>
            <person name="Kayamori A."/>
            <person name="Aoki K."/>
            <person name="Shiwa Y."/>
            <person name="Matsutani M."/>
            <person name="Fujita N."/>
            <person name="Sugita T."/>
            <person name="Iwasaki W."/>
            <person name="Tanaka N."/>
            <person name="Takashima M."/>
        </authorList>
    </citation>
    <scope>NUCLEOTIDE SEQUENCE</scope>
    <source>
        <strain evidence="8">HIS019</strain>
    </source>
</reference>
<feature type="compositionally biased region" description="Low complexity" evidence="5">
    <location>
        <begin position="62"/>
        <end position="104"/>
    </location>
</feature>
<keyword evidence="3 6" id="KW-1133">Transmembrane helix</keyword>
<dbReference type="KEGG" id="ccac:CcaHIS019_0605620"/>
<organism evidence="8 9">
    <name type="scientific">Cutaneotrichosporon cavernicola</name>
    <dbReference type="NCBI Taxonomy" id="279322"/>
    <lineage>
        <taxon>Eukaryota</taxon>
        <taxon>Fungi</taxon>
        <taxon>Dikarya</taxon>
        <taxon>Basidiomycota</taxon>
        <taxon>Agaricomycotina</taxon>
        <taxon>Tremellomycetes</taxon>
        <taxon>Trichosporonales</taxon>
        <taxon>Trichosporonaceae</taxon>
        <taxon>Cutaneotrichosporon</taxon>
    </lineage>
</organism>
<evidence type="ECO:0008006" key="10">
    <source>
        <dbReference type="Google" id="ProtNLM"/>
    </source>
</evidence>
<dbReference type="GO" id="GO:0016020">
    <property type="term" value="C:membrane"/>
    <property type="evidence" value="ECO:0007669"/>
    <property type="project" value="UniProtKB-SubCell"/>
</dbReference>
<proteinExistence type="predicted"/>
<dbReference type="PANTHER" id="PTHR15549">
    <property type="entry name" value="PAIRED IMMUNOGLOBULIN-LIKE TYPE 2 RECEPTOR"/>
    <property type="match status" value="1"/>
</dbReference>
<keyword evidence="7" id="KW-0732">Signal</keyword>
<dbReference type="EMBL" id="AP028217">
    <property type="protein sequence ID" value="BEI94103.1"/>
    <property type="molecule type" value="Genomic_DNA"/>
</dbReference>
<evidence type="ECO:0000256" key="3">
    <source>
        <dbReference type="ARBA" id="ARBA00022989"/>
    </source>
</evidence>
<evidence type="ECO:0000256" key="7">
    <source>
        <dbReference type="SAM" id="SignalP"/>
    </source>
</evidence>
<dbReference type="PANTHER" id="PTHR15549:SF30">
    <property type="entry name" value="MID2 DOMAIN-CONTAINING PROTEIN"/>
    <property type="match status" value="1"/>
</dbReference>
<feature type="compositionally biased region" description="Low complexity" evidence="5">
    <location>
        <begin position="111"/>
        <end position="144"/>
    </location>
</feature>
<feature type="region of interest" description="Disordered" evidence="5">
    <location>
        <begin position="354"/>
        <end position="391"/>
    </location>
</feature>
<feature type="transmembrane region" description="Helical" evidence="6">
    <location>
        <begin position="183"/>
        <end position="206"/>
    </location>
</feature>